<name>A0ABX8QLS4_PSECO</name>
<evidence type="ECO:0000313" key="1">
    <source>
        <dbReference type="EMBL" id="QXI55959.1"/>
    </source>
</evidence>
<dbReference type="InterPro" id="IPR001041">
    <property type="entry name" value="2Fe-2S_ferredoxin-type"/>
</dbReference>
<proteinExistence type="predicted"/>
<sequence length="83" mass="9425">MSVNNQCCVEYNGRTLRGKADQPLIDFLAEQGIDLPHVCYHRALGPIQTCGVCWIEHDGEMVRGCTWGFWVFRGKVKAESPRE</sequence>
<keyword evidence="2" id="KW-1185">Reference proteome</keyword>
<protein>
    <submittedName>
        <fullName evidence="1">(2Fe-2S)-binding protein</fullName>
    </submittedName>
</protein>
<organism evidence="1 2">
    <name type="scientific">Pseudomonas canavaninivorans</name>
    <dbReference type="NCBI Taxonomy" id="2842348"/>
    <lineage>
        <taxon>Bacteria</taxon>
        <taxon>Pseudomonadati</taxon>
        <taxon>Pseudomonadota</taxon>
        <taxon>Gammaproteobacteria</taxon>
        <taxon>Pseudomonadales</taxon>
        <taxon>Pseudomonadaceae</taxon>
        <taxon>Pseudomonas</taxon>
    </lineage>
</organism>
<dbReference type="EMBL" id="CP077080">
    <property type="protein sequence ID" value="QXI55959.1"/>
    <property type="molecule type" value="Genomic_DNA"/>
</dbReference>
<dbReference type="Pfam" id="PF13510">
    <property type="entry name" value="Fer2_4"/>
    <property type="match status" value="1"/>
</dbReference>
<dbReference type="RefSeq" id="WP_217861909.1">
    <property type="nucleotide sequence ID" value="NZ_CP077080.1"/>
</dbReference>
<reference evidence="1 2" key="1">
    <citation type="journal article" date="2021" name="Microorganisms">
        <title>The Ever-Expanding Pseudomonas Genus: Description of 43 New Species and Partition of the Pseudomonas putida Group.</title>
        <authorList>
            <person name="Girard L."/>
            <person name="Lood C."/>
            <person name="Hofte M."/>
            <person name="Vandamme P."/>
            <person name="Rokni-Zadeh H."/>
            <person name="van Noort V."/>
            <person name="Lavigne R."/>
            <person name="De Mot R."/>
        </authorList>
    </citation>
    <scope>NUCLEOTIDE SEQUENCE [LARGE SCALE GENOMIC DNA]</scope>
    <source>
        <strain evidence="1 2">SWRI17</strain>
    </source>
</reference>
<dbReference type="Proteomes" id="UP000824066">
    <property type="component" value="Chromosome"/>
</dbReference>
<evidence type="ECO:0000313" key="2">
    <source>
        <dbReference type="Proteomes" id="UP000824066"/>
    </source>
</evidence>
<dbReference type="CDD" id="cd00207">
    <property type="entry name" value="fer2"/>
    <property type="match status" value="1"/>
</dbReference>
<accession>A0ABX8QLS4</accession>
<gene>
    <name evidence="1" type="ORF">KSS97_13825</name>
</gene>